<organism evidence="1 3">
    <name type="scientific">Medicago truncatula</name>
    <name type="common">Barrel medic</name>
    <name type="synonym">Medicago tribuloides</name>
    <dbReference type="NCBI Taxonomy" id="3880"/>
    <lineage>
        <taxon>Eukaryota</taxon>
        <taxon>Viridiplantae</taxon>
        <taxon>Streptophyta</taxon>
        <taxon>Embryophyta</taxon>
        <taxon>Tracheophyta</taxon>
        <taxon>Spermatophyta</taxon>
        <taxon>Magnoliopsida</taxon>
        <taxon>eudicotyledons</taxon>
        <taxon>Gunneridae</taxon>
        <taxon>Pentapetalae</taxon>
        <taxon>rosids</taxon>
        <taxon>fabids</taxon>
        <taxon>Fabales</taxon>
        <taxon>Fabaceae</taxon>
        <taxon>Papilionoideae</taxon>
        <taxon>50 kb inversion clade</taxon>
        <taxon>NPAAA clade</taxon>
        <taxon>Hologalegina</taxon>
        <taxon>IRL clade</taxon>
        <taxon>Trifolieae</taxon>
        <taxon>Medicago</taxon>
    </lineage>
</organism>
<dbReference type="Proteomes" id="UP000002051">
    <property type="component" value="Unassembled WGS sequence"/>
</dbReference>
<dbReference type="HOGENOM" id="CLU_1079147_0_0_1"/>
<evidence type="ECO:0000313" key="3">
    <source>
        <dbReference type="Proteomes" id="UP000002051"/>
    </source>
</evidence>
<dbReference type="EMBL" id="KL402885">
    <property type="protein sequence ID" value="KEH16507.1"/>
    <property type="molecule type" value="Genomic_DNA"/>
</dbReference>
<reference evidence="1 3" key="1">
    <citation type="journal article" date="2011" name="Nature">
        <title>The Medicago genome provides insight into the evolution of rhizobial symbioses.</title>
        <authorList>
            <person name="Young N.D."/>
            <person name="Debelle F."/>
            <person name="Oldroyd G.E."/>
            <person name="Geurts R."/>
            <person name="Cannon S.B."/>
            <person name="Udvardi M.K."/>
            <person name="Benedito V.A."/>
            <person name="Mayer K.F."/>
            <person name="Gouzy J."/>
            <person name="Schoof H."/>
            <person name="Van de Peer Y."/>
            <person name="Proost S."/>
            <person name="Cook D.R."/>
            <person name="Meyers B.C."/>
            <person name="Spannagl M."/>
            <person name="Cheung F."/>
            <person name="De Mita S."/>
            <person name="Krishnakumar V."/>
            <person name="Gundlach H."/>
            <person name="Zhou S."/>
            <person name="Mudge J."/>
            <person name="Bharti A.K."/>
            <person name="Murray J.D."/>
            <person name="Naoumkina M.A."/>
            <person name="Rosen B."/>
            <person name="Silverstein K.A."/>
            <person name="Tang H."/>
            <person name="Rombauts S."/>
            <person name="Zhao P.X."/>
            <person name="Zhou P."/>
            <person name="Barbe V."/>
            <person name="Bardou P."/>
            <person name="Bechner M."/>
            <person name="Bellec A."/>
            <person name="Berger A."/>
            <person name="Berges H."/>
            <person name="Bidwell S."/>
            <person name="Bisseling T."/>
            <person name="Choisne N."/>
            <person name="Couloux A."/>
            <person name="Denny R."/>
            <person name="Deshpande S."/>
            <person name="Dai X."/>
            <person name="Doyle J.J."/>
            <person name="Dudez A.M."/>
            <person name="Farmer A.D."/>
            <person name="Fouteau S."/>
            <person name="Franken C."/>
            <person name="Gibelin C."/>
            <person name="Gish J."/>
            <person name="Goldstein S."/>
            <person name="Gonzalez A.J."/>
            <person name="Green P.J."/>
            <person name="Hallab A."/>
            <person name="Hartog M."/>
            <person name="Hua A."/>
            <person name="Humphray S.J."/>
            <person name="Jeong D.H."/>
            <person name="Jing Y."/>
            <person name="Jocker A."/>
            <person name="Kenton S.M."/>
            <person name="Kim D.J."/>
            <person name="Klee K."/>
            <person name="Lai H."/>
            <person name="Lang C."/>
            <person name="Lin S."/>
            <person name="Macmil S.L."/>
            <person name="Magdelenat G."/>
            <person name="Matthews L."/>
            <person name="McCorrison J."/>
            <person name="Monaghan E.L."/>
            <person name="Mun J.H."/>
            <person name="Najar F.Z."/>
            <person name="Nicholson C."/>
            <person name="Noirot C."/>
            <person name="O'Bleness M."/>
            <person name="Paule C.R."/>
            <person name="Poulain J."/>
            <person name="Prion F."/>
            <person name="Qin B."/>
            <person name="Qu C."/>
            <person name="Retzel E.F."/>
            <person name="Riddle C."/>
            <person name="Sallet E."/>
            <person name="Samain S."/>
            <person name="Samson N."/>
            <person name="Sanders I."/>
            <person name="Saurat O."/>
            <person name="Scarpelli C."/>
            <person name="Schiex T."/>
            <person name="Segurens B."/>
            <person name="Severin A.J."/>
            <person name="Sherrier D.J."/>
            <person name="Shi R."/>
            <person name="Sims S."/>
            <person name="Singer S.R."/>
            <person name="Sinharoy S."/>
            <person name="Sterck L."/>
            <person name="Viollet A."/>
            <person name="Wang B.B."/>
            <person name="Wang K."/>
            <person name="Wang M."/>
            <person name="Wang X."/>
            <person name="Warfsmann J."/>
            <person name="Weissenbach J."/>
            <person name="White D.D."/>
            <person name="White J.D."/>
            <person name="Wiley G.B."/>
            <person name="Wincker P."/>
            <person name="Xing Y."/>
            <person name="Yang L."/>
            <person name="Yao Z."/>
            <person name="Ying F."/>
            <person name="Zhai J."/>
            <person name="Zhou L."/>
            <person name="Zuber A."/>
            <person name="Denarie J."/>
            <person name="Dixon R.A."/>
            <person name="May G.D."/>
            <person name="Schwartz D.C."/>
            <person name="Rogers J."/>
            <person name="Quetier F."/>
            <person name="Town C.D."/>
            <person name="Roe B.A."/>
        </authorList>
    </citation>
    <scope>NUCLEOTIDE SEQUENCE [LARGE SCALE GENOMIC DNA]</scope>
    <source>
        <strain evidence="1">A17</strain>
        <strain evidence="2 3">cv. Jemalong A17</strain>
    </source>
</reference>
<reference evidence="2" key="3">
    <citation type="submission" date="2015-06" db="UniProtKB">
        <authorList>
            <consortium name="EnsemblPlants"/>
        </authorList>
    </citation>
    <scope>IDENTIFICATION</scope>
    <source>
        <strain evidence="2">cv. Jemalong A17</strain>
    </source>
</reference>
<evidence type="ECO:0000313" key="1">
    <source>
        <dbReference type="EMBL" id="KEH16507.1"/>
    </source>
</evidence>
<sequence length="258" mass="29505">MASKEAFESLRDEHALLVNENFVSPTIESPKTKSPKYDNWMDSASCEICPSLHEEINSLNKKLERVSKGTMTFSMNSKDERTPFKRPYTKYSYVRKNKFHSKNYVPTIRCHYCGISGHTTPHCHIRRVEVPKGVMKWVPKVTCCETHPKAPTCVDGLVGSLFLPSALLQGRGEISPHHQHVFDIIKKGENEDNIDNIAYGLSLCFGNIPCVTPFESSKTLSRCVLFCKLHFCELISFIFVFELTHYSLNRFNKVSDFM</sequence>
<keyword evidence="3" id="KW-1185">Reference proteome</keyword>
<proteinExistence type="predicted"/>
<dbReference type="EnsemblPlants" id="KEH16507">
    <property type="protein sequence ID" value="KEH16507"/>
    <property type="gene ID" value="MTR_0160s0010"/>
</dbReference>
<name>A0A072TGL5_MEDTR</name>
<dbReference type="AlphaFoldDB" id="A0A072TGL5"/>
<evidence type="ECO:0000313" key="2">
    <source>
        <dbReference type="EnsemblPlants" id="KEH16507"/>
    </source>
</evidence>
<gene>
    <name evidence="1" type="ORF">MTR_0160s0010</name>
</gene>
<reference evidence="1 3" key="2">
    <citation type="journal article" date="2014" name="BMC Genomics">
        <title>An improved genome release (version Mt4.0) for the model legume Medicago truncatula.</title>
        <authorList>
            <person name="Tang H."/>
            <person name="Krishnakumar V."/>
            <person name="Bidwell S."/>
            <person name="Rosen B."/>
            <person name="Chan A."/>
            <person name="Zhou S."/>
            <person name="Gentzbittel L."/>
            <person name="Childs K.L."/>
            <person name="Yandell M."/>
            <person name="Gundlach H."/>
            <person name="Mayer K.F."/>
            <person name="Schwartz D.C."/>
            <person name="Town C.D."/>
        </authorList>
    </citation>
    <scope>GENOME REANNOTATION</scope>
    <source>
        <strain evidence="1">A17</strain>
        <strain evidence="2 3">cv. Jemalong A17</strain>
    </source>
</reference>
<protein>
    <submittedName>
        <fullName evidence="1 2">Uncharacterized protein</fullName>
    </submittedName>
</protein>
<accession>A0A072TGL5</accession>